<name>A0A4Y9SE26_9BURK</name>
<feature type="signal peptide" evidence="1">
    <location>
        <begin position="1"/>
        <end position="20"/>
    </location>
</feature>
<gene>
    <name evidence="2" type="ORF">E4L96_09870</name>
</gene>
<evidence type="ECO:0000313" key="3">
    <source>
        <dbReference type="Proteomes" id="UP000298438"/>
    </source>
</evidence>
<comment type="caution">
    <text evidence="2">The sequence shown here is derived from an EMBL/GenBank/DDBJ whole genome shotgun (WGS) entry which is preliminary data.</text>
</comment>
<protein>
    <submittedName>
        <fullName evidence="2">DUF2145 domain-containing protein</fullName>
    </submittedName>
</protein>
<accession>A0A4Y9SE26</accession>
<keyword evidence="1" id="KW-0732">Signal</keyword>
<proteinExistence type="predicted"/>
<dbReference type="EMBL" id="SPVF01000128">
    <property type="protein sequence ID" value="TFW20800.1"/>
    <property type="molecule type" value="Genomic_DNA"/>
</dbReference>
<dbReference type="Pfam" id="PF09916">
    <property type="entry name" value="DUF2145"/>
    <property type="match status" value="1"/>
</dbReference>
<evidence type="ECO:0000313" key="2">
    <source>
        <dbReference type="EMBL" id="TFW20800.1"/>
    </source>
</evidence>
<dbReference type="OrthoDB" id="9000139at2"/>
<dbReference type="Proteomes" id="UP000298438">
    <property type="component" value="Unassembled WGS sequence"/>
</dbReference>
<dbReference type="PIRSF" id="PIRSF028477">
    <property type="entry name" value="UCP028477"/>
    <property type="match status" value="1"/>
</dbReference>
<dbReference type="RefSeq" id="WP_135207044.1">
    <property type="nucleotide sequence ID" value="NZ_SPVF01000128.1"/>
</dbReference>
<feature type="chain" id="PRO_5021258596" evidence="1">
    <location>
        <begin position="21"/>
        <end position="305"/>
    </location>
</feature>
<dbReference type="AlphaFoldDB" id="A0A4Y9SE26"/>
<organism evidence="2 3">
    <name type="scientific">Zemynaea arenosa</name>
    <dbReference type="NCBI Taxonomy" id="2561931"/>
    <lineage>
        <taxon>Bacteria</taxon>
        <taxon>Pseudomonadati</taxon>
        <taxon>Pseudomonadota</taxon>
        <taxon>Betaproteobacteria</taxon>
        <taxon>Burkholderiales</taxon>
        <taxon>Oxalobacteraceae</taxon>
        <taxon>Telluria group</taxon>
        <taxon>Zemynaea</taxon>
    </lineage>
</organism>
<keyword evidence="3" id="KW-1185">Reference proteome</keyword>
<evidence type="ECO:0000256" key="1">
    <source>
        <dbReference type="SAM" id="SignalP"/>
    </source>
</evidence>
<dbReference type="InterPro" id="IPR014547">
    <property type="entry name" value="UCP028477"/>
</dbReference>
<reference evidence="2 3" key="1">
    <citation type="submission" date="2019-03" db="EMBL/GenBank/DDBJ databases">
        <title>Draft Genome Sequence of Massilia arenosa sp. nov., a Novel Massilia Species Isolated from a Sandy-loam Maize Soil.</title>
        <authorList>
            <person name="Raths R."/>
            <person name="Peta V."/>
            <person name="Bucking H."/>
        </authorList>
    </citation>
    <scope>NUCLEOTIDE SEQUENCE [LARGE SCALE GENOMIC DNA]</scope>
    <source>
        <strain evidence="2 3">MC02</strain>
    </source>
</reference>
<sequence length="305" mass="33280">MVSRLLLAALLLLASVGARAGMLTFCERPHDITAADQDRVLRFAAAVKQELERSGARVAIVSRAGLDLSRFNLLYSHAGIAFKDNPGGPWSVRQLYYACDESRPRIFDQGMSGFALGAEAPASGHVSLVLLPEAESADLAQAALDNRLALALLAGRYSANAYAYSTRYQNCNQWVAELLAWAWSHADAREDGRMPAPDAARTHAQAWLRAQGYVAGPVKIPAHWMMFAGQFVPLVHVDDHPLDDVYALSLQVSVPAAIEAFVRRQVPQAQRVELCHDTTRIVVHRGWEPLGVACQPLPGDDIIPL</sequence>